<sequence length="63" mass="6790">MEAVLRLAAAFDLDVVAEGVETVEQADILAALGCERVQGFLFSRPVQAEAALALLRSATIFRR</sequence>
<accession>A0A975Y014</accession>
<keyword evidence="3" id="KW-1185">Reference proteome</keyword>
<dbReference type="PANTHER" id="PTHR33121">
    <property type="entry name" value="CYCLIC DI-GMP PHOSPHODIESTERASE PDEF"/>
    <property type="match status" value="1"/>
</dbReference>
<dbReference type="GO" id="GO:0071111">
    <property type="term" value="F:cyclic-guanylate-specific phosphodiesterase activity"/>
    <property type="evidence" value="ECO:0007669"/>
    <property type="project" value="InterPro"/>
</dbReference>
<dbReference type="InterPro" id="IPR050706">
    <property type="entry name" value="Cyclic-di-GMP_PDE-like"/>
</dbReference>
<proteinExistence type="predicted"/>
<dbReference type="PROSITE" id="PS50883">
    <property type="entry name" value="EAL"/>
    <property type="match status" value="1"/>
</dbReference>
<name>A0A975Y014_9ACTN</name>
<dbReference type="EMBL" id="CP077062">
    <property type="protein sequence ID" value="QWZ08001.1"/>
    <property type="molecule type" value="Genomic_DNA"/>
</dbReference>
<evidence type="ECO:0000313" key="3">
    <source>
        <dbReference type="Proteomes" id="UP000683575"/>
    </source>
</evidence>
<dbReference type="Proteomes" id="UP000683575">
    <property type="component" value="Chromosome"/>
</dbReference>
<dbReference type="AlphaFoldDB" id="A0A975Y014"/>
<dbReference type="KEGG" id="nps:KRR39_22050"/>
<reference evidence="2" key="1">
    <citation type="submission" date="2021-06" db="EMBL/GenBank/DDBJ databases">
        <title>Complete genome sequence of Nocardioides sp. G188.</title>
        <authorList>
            <person name="Im W.-T."/>
        </authorList>
    </citation>
    <scope>NUCLEOTIDE SEQUENCE</scope>
    <source>
        <strain evidence="2">G188</strain>
    </source>
</reference>
<gene>
    <name evidence="2" type="ORF">KRR39_22050</name>
</gene>
<feature type="domain" description="EAL" evidence="1">
    <location>
        <begin position="1"/>
        <end position="59"/>
    </location>
</feature>
<dbReference type="Pfam" id="PF00563">
    <property type="entry name" value="EAL"/>
    <property type="match status" value="1"/>
</dbReference>
<dbReference type="PANTHER" id="PTHR33121:SF70">
    <property type="entry name" value="SIGNALING PROTEIN YKOW"/>
    <property type="match status" value="1"/>
</dbReference>
<protein>
    <submittedName>
        <fullName evidence="2">EAL domain-containing protein</fullName>
    </submittedName>
</protein>
<evidence type="ECO:0000259" key="1">
    <source>
        <dbReference type="PROSITE" id="PS50883"/>
    </source>
</evidence>
<evidence type="ECO:0000313" key="2">
    <source>
        <dbReference type="EMBL" id="QWZ08001.1"/>
    </source>
</evidence>
<dbReference type="InterPro" id="IPR001633">
    <property type="entry name" value="EAL_dom"/>
</dbReference>
<organism evidence="2 3">
    <name type="scientific">Nocardioides panacis</name>
    <dbReference type="NCBI Taxonomy" id="2849501"/>
    <lineage>
        <taxon>Bacteria</taxon>
        <taxon>Bacillati</taxon>
        <taxon>Actinomycetota</taxon>
        <taxon>Actinomycetes</taxon>
        <taxon>Propionibacteriales</taxon>
        <taxon>Nocardioidaceae</taxon>
        <taxon>Nocardioides</taxon>
    </lineage>
</organism>